<evidence type="ECO:0000256" key="1">
    <source>
        <dbReference type="SAM" id="SignalP"/>
    </source>
</evidence>
<comment type="caution">
    <text evidence="3">The sequence shown here is derived from an EMBL/GenBank/DDBJ whole genome shotgun (WGS) entry which is preliminary data.</text>
</comment>
<accession>A0A0B1Q661</accession>
<dbReference type="PROSITE" id="PS51257">
    <property type="entry name" value="PROKAR_LIPOPROTEIN"/>
    <property type="match status" value="1"/>
</dbReference>
<dbReference type="InterPro" id="IPR039567">
    <property type="entry name" value="Gly-zipper"/>
</dbReference>
<evidence type="ECO:0000313" key="4">
    <source>
        <dbReference type="Proteomes" id="UP000030826"/>
    </source>
</evidence>
<name>A0A0B1Q661_9HYPH</name>
<organism evidence="3 4">
    <name type="scientific">Aureimonas altamirensis</name>
    <dbReference type="NCBI Taxonomy" id="370622"/>
    <lineage>
        <taxon>Bacteria</taxon>
        <taxon>Pseudomonadati</taxon>
        <taxon>Pseudomonadota</taxon>
        <taxon>Alphaproteobacteria</taxon>
        <taxon>Hyphomicrobiales</taxon>
        <taxon>Aurantimonadaceae</taxon>
        <taxon>Aureimonas</taxon>
    </lineage>
</organism>
<dbReference type="AlphaFoldDB" id="A0A0B1Q661"/>
<sequence length="94" mass="8884">MKKFVVLGVSAALLALAGCQTPNQDIVAPAAVGGLGGAAIGAAVGGDVQGALIGGALGAAGGALVGAATSRPGECVYRDGRGQRYVASCPAGYR</sequence>
<feature type="chain" id="PRO_5002080446" description="Glycine zipper domain-containing protein" evidence="1">
    <location>
        <begin position="18"/>
        <end position="94"/>
    </location>
</feature>
<reference evidence="3 4" key="1">
    <citation type="submission" date="2014-09" db="EMBL/GenBank/DDBJ databases">
        <title>Isolation and characterization of Aurantimonas altamirensis ON-56566 from clinical sample following a dog bite.</title>
        <authorList>
            <person name="Eshaghi A."/>
            <person name="Li A."/>
            <person name="Shahinas D."/>
            <person name="Bahn P."/>
            <person name="Kus J.V."/>
            <person name="Patel S.N."/>
        </authorList>
    </citation>
    <scope>NUCLEOTIDE SEQUENCE [LARGE SCALE GENOMIC DNA]</scope>
    <source>
        <strain evidence="3 4">ON-56566</strain>
    </source>
</reference>
<proteinExistence type="predicted"/>
<feature type="signal peptide" evidence="1">
    <location>
        <begin position="1"/>
        <end position="17"/>
    </location>
</feature>
<dbReference type="Proteomes" id="UP000030826">
    <property type="component" value="Unassembled WGS sequence"/>
</dbReference>
<keyword evidence="1" id="KW-0732">Signal</keyword>
<dbReference type="RefSeq" id="WP_039190791.1">
    <property type="nucleotide sequence ID" value="NZ_JAQRFV010000001.1"/>
</dbReference>
<dbReference type="STRING" id="370622.LA66_04445"/>
<dbReference type="Pfam" id="PF13488">
    <property type="entry name" value="Gly-zipper_Omp"/>
    <property type="match status" value="1"/>
</dbReference>
<feature type="domain" description="Glycine zipper" evidence="2">
    <location>
        <begin position="30"/>
        <end position="70"/>
    </location>
</feature>
<evidence type="ECO:0000313" key="3">
    <source>
        <dbReference type="EMBL" id="KHJ55879.1"/>
    </source>
</evidence>
<gene>
    <name evidence="3" type="ORF">LA66_04445</name>
</gene>
<dbReference type="EMBL" id="JRFJ01000001">
    <property type="protein sequence ID" value="KHJ55879.1"/>
    <property type="molecule type" value="Genomic_DNA"/>
</dbReference>
<protein>
    <recommendedName>
        <fullName evidence="2">Glycine zipper domain-containing protein</fullName>
    </recommendedName>
</protein>
<evidence type="ECO:0000259" key="2">
    <source>
        <dbReference type="Pfam" id="PF13488"/>
    </source>
</evidence>